<dbReference type="PANTHER" id="PTHR33755:SF6">
    <property type="entry name" value="PLASMID STABILIZATION SYSTEM PROTEIN"/>
    <property type="match status" value="1"/>
</dbReference>
<name>A0A358HV00_9PROT</name>
<comment type="similarity">
    <text evidence="1">Belongs to the RelE toxin family.</text>
</comment>
<keyword evidence="2" id="KW-1277">Toxin-antitoxin system</keyword>
<evidence type="ECO:0000256" key="1">
    <source>
        <dbReference type="ARBA" id="ARBA00006226"/>
    </source>
</evidence>
<dbReference type="Proteomes" id="UP000264179">
    <property type="component" value="Unassembled WGS sequence"/>
</dbReference>
<sequence length="101" mass="11461">MKRPLPLLITETAQNDLADIWAFIAEDNHDAASRLIHEIGERFDPLCQNPEMGPKRDGLSPGLRVCIHRNYAIYYRIIPSGLVILRVLHGARDNTAQFDPK</sequence>
<dbReference type="Proteomes" id="UP000264753">
    <property type="component" value="Unassembled WGS sequence"/>
</dbReference>
<dbReference type="InterPro" id="IPR007712">
    <property type="entry name" value="RelE/ParE_toxin"/>
</dbReference>
<protein>
    <submittedName>
        <fullName evidence="3">Type II toxin-antitoxin system RelE/ParE family toxin</fullName>
    </submittedName>
</protein>
<comment type="caution">
    <text evidence="3">The sequence shown here is derived from an EMBL/GenBank/DDBJ whole genome shotgun (WGS) entry which is preliminary data.</text>
</comment>
<proteinExistence type="inferred from homology"/>
<evidence type="ECO:0000313" key="5">
    <source>
        <dbReference type="Proteomes" id="UP000264179"/>
    </source>
</evidence>
<dbReference type="EMBL" id="DOOG01000119">
    <property type="protein sequence ID" value="HBU99003.1"/>
    <property type="molecule type" value="Genomic_DNA"/>
</dbReference>
<dbReference type="PANTHER" id="PTHR33755">
    <property type="entry name" value="TOXIN PARE1-RELATED"/>
    <property type="match status" value="1"/>
</dbReference>
<gene>
    <name evidence="3" type="ORF">DEF21_14035</name>
    <name evidence="4" type="ORF">DHR80_18705</name>
</gene>
<dbReference type="AlphaFoldDB" id="A0A358HV00"/>
<evidence type="ECO:0000313" key="4">
    <source>
        <dbReference type="EMBL" id="HCW69189.1"/>
    </source>
</evidence>
<evidence type="ECO:0000313" key="6">
    <source>
        <dbReference type="Proteomes" id="UP000264753"/>
    </source>
</evidence>
<accession>A0A358HV00</accession>
<evidence type="ECO:0000313" key="3">
    <source>
        <dbReference type="EMBL" id="HBU99003.1"/>
    </source>
</evidence>
<dbReference type="InterPro" id="IPR035093">
    <property type="entry name" value="RelE/ParE_toxin_dom_sf"/>
</dbReference>
<evidence type="ECO:0000256" key="2">
    <source>
        <dbReference type="ARBA" id="ARBA00022649"/>
    </source>
</evidence>
<dbReference type="Gene3D" id="3.30.2310.20">
    <property type="entry name" value="RelE-like"/>
    <property type="match status" value="1"/>
</dbReference>
<dbReference type="Pfam" id="PF05016">
    <property type="entry name" value="ParE_toxin"/>
    <property type="match status" value="1"/>
</dbReference>
<dbReference type="InterPro" id="IPR051803">
    <property type="entry name" value="TA_system_RelE-like_toxin"/>
</dbReference>
<organism evidence="3 6">
    <name type="scientific">Thalassospira lucentensis</name>
    <dbReference type="NCBI Taxonomy" id="168935"/>
    <lineage>
        <taxon>Bacteria</taxon>
        <taxon>Pseudomonadati</taxon>
        <taxon>Pseudomonadota</taxon>
        <taxon>Alphaproteobacteria</taxon>
        <taxon>Rhodospirillales</taxon>
        <taxon>Thalassospiraceae</taxon>
        <taxon>Thalassospira</taxon>
    </lineage>
</organism>
<reference evidence="5 6" key="1">
    <citation type="journal article" date="2018" name="Nat. Biotechnol.">
        <title>A standardized bacterial taxonomy based on genome phylogeny substantially revises the tree of life.</title>
        <authorList>
            <person name="Parks D.H."/>
            <person name="Chuvochina M."/>
            <person name="Waite D.W."/>
            <person name="Rinke C."/>
            <person name="Skarshewski A."/>
            <person name="Chaumeil P.A."/>
            <person name="Hugenholtz P."/>
        </authorList>
    </citation>
    <scope>NUCLEOTIDE SEQUENCE [LARGE SCALE GENOMIC DNA]</scope>
    <source>
        <strain evidence="3">UBA8707</strain>
        <strain evidence="4">UBA9881</strain>
    </source>
</reference>
<dbReference type="EMBL" id="DPOP01000145">
    <property type="protein sequence ID" value="HCW69189.1"/>
    <property type="molecule type" value="Genomic_DNA"/>
</dbReference>